<name>A0A2R4BMW9_THAAR</name>
<comment type="subcellular location">
    <subcellularLocation>
        <location evidence="1">Cell membrane</location>
        <topology evidence="1">Multi-pass membrane protein</topology>
    </subcellularLocation>
</comment>
<feature type="transmembrane region" description="Helical" evidence="6">
    <location>
        <begin position="66"/>
        <end position="88"/>
    </location>
</feature>
<dbReference type="InterPro" id="IPR005171">
    <property type="entry name" value="Cyt_c_oxidase_su4_prok"/>
</dbReference>
<proteinExistence type="predicted"/>
<evidence type="ECO:0000256" key="6">
    <source>
        <dbReference type="SAM" id="Phobius"/>
    </source>
</evidence>
<keyword evidence="5 6" id="KW-0472">Membrane</keyword>
<dbReference type="OrthoDB" id="9181004at2"/>
<evidence type="ECO:0000313" key="8">
    <source>
        <dbReference type="Proteomes" id="UP000241885"/>
    </source>
</evidence>
<keyword evidence="3 6" id="KW-0812">Transmembrane</keyword>
<dbReference type="RefSeq" id="WP_107220888.1">
    <property type="nucleotide sequence ID" value="NZ_CP028339.1"/>
</dbReference>
<evidence type="ECO:0000313" key="7">
    <source>
        <dbReference type="EMBL" id="AVR88669.1"/>
    </source>
</evidence>
<dbReference type="Proteomes" id="UP000241885">
    <property type="component" value="Chromosome"/>
</dbReference>
<feature type="transmembrane region" description="Helical" evidence="6">
    <location>
        <begin position="36"/>
        <end position="59"/>
    </location>
</feature>
<reference evidence="7 8" key="1">
    <citation type="submission" date="2018-03" db="EMBL/GenBank/DDBJ databases">
        <title>Complete genome sequence of Thauera aromatica, a model organism for studying aromatic compound degradation under denitrifying conditions.</title>
        <authorList>
            <person name="Lo H.-Y."/>
            <person name="Goris T."/>
            <person name="Boll M."/>
            <person name="Mueller J.A."/>
        </authorList>
    </citation>
    <scope>NUCLEOTIDE SEQUENCE [LARGE SCALE GENOMIC DNA]</scope>
    <source>
        <strain evidence="7 8">K172</strain>
    </source>
</reference>
<gene>
    <name evidence="7" type="ORF">Tharo_1760</name>
</gene>
<dbReference type="Pfam" id="PF03626">
    <property type="entry name" value="COX4_pro"/>
    <property type="match status" value="1"/>
</dbReference>
<evidence type="ECO:0000256" key="2">
    <source>
        <dbReference type="ARBA" id="ARBA00022475"/>
    </source>
</evidence>
<evidence type="ECO:0000256" key="4">
    <source>
        <dbReference type="ARBA" id="ARBA00022989"/>
    </source>
</evidence>
<organism evidence="7 8">
    <name type="scientific">Thauera aromatica K172</name>
    <dbReference type="NCBI Taxonomy" id="44139"/>
    <lineage>
        <taxon>Bacteria</taxon>
        <taxon>Pseudomonadati</taxon>
        <taxon>Pseudomonadota</taxon>
        <taxon>Betaproteobacteria</taxon>
        <taxon>Rhodocyclales</taxon>
        <taxon>Zoogloeaceae</taxon>
        <taxon>Thauera</taxon>
    </lineage>
</organism>
<dbReference type="GO" id="GO:0005886">
    <property type="term" value="C:plasma membrane"/>
    <property type="evidence" value="ECO:0007669"/>
    <property type="project" value="UniProtKB-SubCell"/>
</dbReference>
<feature type="transmembrane region" description="Helical" evidence="6">
    <location>
        <begin position="12"/>
        <end position="30"/>
    </location>
</feature>
<evidence type="ECO:0000256" key="1">
    <source>
        <dbReference type="ARBA" id="ARBA00004651"/>
    </source>
</evidence>
<dbReference type="AlphaFoldDB" id="A0A2R4BMW9"/>
<dbReference type="KEGG" id="tak:Tharo_1760"/>
<keyword evidence="2" id="KW-1003">Cell membrane</keyword>
<keyword evidence="8" id="KW-1185">Reference proteome</keyword>
<accession>A0A2R4BMW9</accession>
<keyword evidence="4 6" id="KW-1133">Transmembrane helix</keyword>
<protein>
    <submittedName>
        <fullName evidence="7">Nitric oxide reductase activation protein NorF</fullName>
    </submittedName>
</protein>
<evidence type="ECO:0000256" key="3">
    <source>
        <dbReference type="ARBA" id="ARBA00022692"/>
    </source>
</evidence>
<sequence length="92" mass="10137">MSTNTHGTPQRSTWLWVTLLAATFLTWGVGEQGFTGTWVVAALAVISFWKGAVVILDFMALRNAPLLWRALTMGWIIVVWAVIAIAYMKGLA</sequence>
<evidence type="ECO:0000256" key="5">
    <source>
        <dbReference type="ARBA" id="ARBA00023136"/>
    </source>
</evidence>
<dbReference type="EMBL" id="CP028339">
    <property type="protein sequence ID" value="AVR88669.1"/>
    <property type="molecule type" value="Genomic_DNA"/>
</dbReference>